<name>A0A4S2MQW4_9PEZI</name>
<evidence type="ECO:0000256" key="1">
    <source>
        <dbReference type="SAM" id="MobiDB-lite"/>
    </source>
</evidence>
<feature type="region of interest" description="Disordered" evidence="1">
    <location>
        <begin position="1"/>
        <end position="96"/>
    </location>
</feature>
<dbReference type="AlphaFoldDB" id="A0A4S2MQW4"/>
<dbReference type="EMBL" id="ML220161">
    <property type="protein sequence ID" value="TGZ77008.1"/>
    <property type="molecule type" value="Genomic_DNA"/>
</dbReference>
<reference evidence="2 3" key="1">
    <citation type="submission" date="2019-04" db="EMBL/GenBank/DDBJ databases">
        <title>Comparative genomics and transcriptomics to analyze fruiting body development in filamentous ascomycetes.</title>
        <authorList>
            <consortium name="DOE Joint Genome Institute"/>
            <person name="Lutkenhaus R."/>
            <person name="Traeger S."/>
            <person name="Breuer J."/>
            <person name="Kuo A."/>
            <person name="Lipzen A."/>
            <person name="Pangilinan J."/>
            <person name="Dilworth D."/>
            <person name="Sandor L."/>
            <person name="Poggeler S."/>
            <person name="Barry K."/>
            <person name="Grigoriev I.V."/>
            <person name="Nowrousian M."/>
        </authorList>
    </citation>
    <scope>NUCLEOTIDE SEQUENCE [LARGE SCALE GENOMIC DNA]</scope>
    <source>
        <strain evidence="2 3">CBS 389.68</strain>
    </source>
</reference>
<dbReference type="InParanoid" id="A0A4S2MQW4"/>
<sequence length="128" mass="15183">MPVVFWSPTEPTDRRLFFAITKPNTKKPENSENSENGNTDHHHRRHQTRKRDLSDTLSGDESEESVAVGKRKRKRKREREDEDKDIGKGKRICRERPEFEKTRVLETPWERRMGRRLAVGLDKEDEAD</sequence>
<proteinExistence type="predicted"/>
<accession>A0A4S2MQW4</accession>
<protein>
    <submittedName>
        <fullName evidence="2">Uncharacterized protein</fullName>
    </submittedName>
</protein>
<keyword evidence="3" id="KW-1185">Reference proteome</keyword>
<feature type="compositionally biased region" description="Basic and acidic residues" evidence="1">
    <location>
        <begin position="85"/>
        <end position="96"/>
    </location>
</feature>
<evidence type="ECO:0000313" key="3">
    <source>
        <dbReference type="Proteomes" id="UP000298138"/>
    </source>
</evidence>
<gene>
    <name evidence="2" type="ORF">EX30DRAFT_344467</name>
</gene>
<organism evidence="2 3">
    <name type="scientific">Ascodesmis nigricans</name>
    <dbReference type="NCBI Taxonomy" id="341454"/>
    <lineage>
        <taxon>Eukaryota</taxon>
        <taxon>Fungi</taxon>
        <taxon>Dikarya</taxon>
        <taxon>Ascomycota</taxon>
        <taxon>Pezizomycotina</taxon>
        <taxon>Pezizomycetes</taxon>
        <taxon>Pezizales</taxon>
        <taxon>Ascodesmidaceae</taxon>
        <taxon>Ascodesmis</taxon>
    </lineage>
</organism>
<dbReference type="Proteomes" id="UP000298138">
    <property type="component" value="Unassembled WGS sequence"/>
</dbReference>
<evidence type="ECO:0000313" key="2">
    <source>
        <dbReference type="EMBL" id="TGZ77008.1"/>
    </source>
</evidence>